<gene>
    <name evidence="4" type="ORF">CVT24_000385</name>
</gene>
<dbReference type="Gene3D" id="1.25.40.280">
    <property type="entry name" value="alix/aip1 like domains"/>
    <property type="match status" value="1"/>
</dbReference>
<evidence type="ECO:0000313" key="5">
    <source>
        <dbReference type="Proteomes" id="UP000284842"/>
    </source>
</evidence>
<organism evidence="4 5">
    <name type="scientific">Panaeolus cyanescens</name>
    <dbReference type="NCBI Taxonomy" id="181874"/>
    <lineage>
        <taxon>Eukaryota</taxon>
        <taxon>Fungi</taxon>
        <taxon>Dikarya</taxon>
        <taxon>Basidiomycota</taxon>
        <taxon>Agaricomycotina</taxon>
        <taxon>Agaricomycetes</taxon>
        <taxon>Agaricomycetidae</taxon>
        <taxon>Agaricales</taxon>
        <taxon>Agaricineae</taxon>
        <taxon>Galeropsidaceae</taxon>
        <taxon>Panaeolus</taxon>
    </lineage>
</organism>
<sequence>MPNLLAIQFKNTYPTDIRSPTRHYIFEFAGAHPDEFKDDVREWQELRKEGVSGLVHESRVESVLKYNAQLVSVLTKLPSDIQLAFSYTSSFNPSGGFVTLNSIVFERAAVLFNLAALYSQLAGVQDRSSAEGITRAASNYQYAAGTLSFLHSSVLPGLVLTPEDEDVPLDLSNEIVKTLEYLMLAQAQECSWQLAKLNQFRNSLIAKIAAGTAELYNLAASTIQEAANQVKQAFPSDWLSHMQAKFHHFMAVAEYRESMVEYGANRYGFEIARLSRALSEVQKAYDLGKKGKIAAPVLNDIQSLLETLKNSDIRAQRDNDLIYHQNVPAYAALSRIEDKKLVASKIPSGLLNPTSILGNSRPLFNELVGWGAREAISIYNDRKQNIIQERLIDVALALQDEADETLRKLNLPASLEALERPVGLPPSLLRKAEEIRLENGPEKIEASIEDVETLAHQDLALLEEALDILDNEASEDEDARKEFPLTRLRSHEANVELIEKSNRYRSILAQAAQSDESVRQKWDEWEESIRELTLDEAILEAAIPSSTVSPTAQSTPQGRITREHARALRVKLEELDTVRQDYEQLVHRAQSLAAADDIQPRIVVASTGFQQFTQVTPEMFEDILTEELVKFDKFLSEMVELEGKQRDLLNHIEIKNKEFLDSRKDDPAVRDRANALQSLEHAYFKYREINRNLEEGFKVNSDQLQDHWFPISHWIVFSSIMILPAFWSNSKMFAEHGAYIEAKRYSEIRLYLKFVI</sequence>
<dbReference type="PANTHER" id="PTHR23030:SF39">
    <property type="entry name" value="PROGRAMMED CELL DEATH 6-INTERACTING PROTEIN"/>
    <property type="match status" value="1"/>
</dbReference>
<dbReference type="GO" id="GO:0005768">
    <property type="term" value="C:endosome"/>
    <property type="evidence" value="ECO:0007669"/>
    <property type="project" value="TreeGrafter"/>
</dbReference>
<dbReference type="STRING" id="181874.A0A409YD21"/>
<dbReference type="AlphaFoldDB" id="A0A409YD21"/>
<dbReference type="InterPro" id="IPR038499">
    <property type="entry name" value="BRO1_sf"/>
</dbReference>
<dbReference type="Pfam" id="PF03097">
    <property type="entry name" value="BRO1"/>
    <property type="match status" value="1"/>
</dbReference>
<comment type="caution">
    <text evidence="4">The sequence shown here is derived from an EMBL/GenBank/DDBJ whole genome shotgun (WGS) entry which is preliminary data.</text>
</comment>
<comment type="similarity">
    <text evidence="1">Belongs to the palA/RIM20 family.</text>
</comment>
<dbReference type="SMART" id="SM01041">
    <property type="entry name" value="BRO1"/>
    <property type="match status" value="1"/>
</dbReference>
<dbReference type="Pfam" id="PF13949">
    <property type="entry name" value="ALIX_LYPXL_bnd"/>
    <property type="match status" value="1"/>
</dbReference>
<feature type="coiled-coil region" evidence="2">
    <location>
        <begin position="565"/>
        <end position="592"/>
    </location>
</feature>
<name>A0A409YD21_9AGAR</name>
<protein>
    <recommendedName>
        <fullName evidence="3">BRO1 domain-containing protein</fullName>
    </recommendedName>
</protein>
<keyword evidence="5" id="KW-1185">Reference proteome</keyword>
<dbReference type="Gene3D" id="1.20.120.560">
    <property type="entry name" value="alix/aip1 in complex with the ypdl late domain"/>
    <property type="match status" value="1"/>
</dbReference>
<dbReference type="InParanoid" id="A0A409YD21"/>
<dbReference type="EMBL" id="NHTK01001285">
    <property type="protein sequence ID" value="PPR00900.1"/>
    <property type="molecule type" value="Genomic_DNA"/>
</dbReference>
<dbReference type="PROSITE" id="PS51180">
    <property type="entry name" value="BRO1"/>
    <property type="match status" value="1"/>
</dbReference>
<evidence type="ECO:0000256" key="2">
    <source>
        <dbReference type="SAM" id="Coils"/>
    </source>
</evidence>
<dbReference type="PANTHER" id="PTHR23030">
    <property type="entry name" value="PCD6 INTERACTING PROTEIN-RELATED"/>
    <property type="match status" value="1"/>
</dbReference>
<keyword evidence="2" id="KW-0175">Coiled coil</keyword>
<dbReference type="InterPro" id="IPR004328">
    <property type="entry name" value="BRO1_dom"/>
</dbReference>
<evidence type="ECO:0000259" key="3">
    <source>
        <dbReference type="PROSITE" id="PS51180"/>
    </source>
</evidence>
<proteinExistence type="inferred from homology"/>
<evidence type="ECO:0000313" key="4">
    <source>
        <dbReference type="EMBL" id="PPR00900.1"/>
    </source>
</evidence>
<evidence type="ECO:0000256" key="1">
    <source>
        <dbReference type="ARBA" id="ARBA00038154"/>
    </source>
</evidence>
<reference evidence="4 5" key="1">
    <citation type="journal article" date="2018" name="Evol. Lett.">
        <title>Horizontal gene cluster transfer increased hallucinogenic mushroom diversity.</title>
        <authorList>
            <person name="Reynolds H.T."/>
            <person name="Vijayakumar V."/>
            <person name="Gluck-Thaler E."/>
            <person name="Korotkin H.B."/>
            <person name="Matheny P.B."/>
            <person name="Slot J.C."/>
        </authorList>
    </citation>
    <scope>NUCLEOTIDE SEQUENCE [LARGE SCALE GENOMIC DNA]</scope>
    <source>
        <strain evidence="4 5">2629</strain>
    </source>
</reference>
<accession>A0A409YD21</accession>
<dbReference type="OrthoDB" id="64867at2759"/>
<dbReference type="Proteomes" id="UP000284842">
    <property type="component" value="Unassembled WGS sequence"/>
</dbReference>
<dbReference type="InterPro" id="IPR025304">
    <property type="entry name" value="ALIX_V_dom"/>
</dbReference>
<feature type="domain" description="BRO1" evidence="3">
    <location>
        <begin position="3"/>
        <end position="406"/>
    </location>
</feature>
<dbReference type="Gene3D" id="1.20.140.50">
    <property type="entry name" value="alix/aip1 like domains"/>
    <property type="match status" value="1"/>
</dbReference>